<evidence type="ECO:0000256" key="1">
    <source>
        <dbReference type="SAM" id="Phobius"/>
    </source>
</evidence>
<feature type="transmembrane region" description="Helical" evidence="1">
    <location>
        <begin position="23"/>
        <end position="41"/>
    </location>
</feature>
<proteinExistence type="predicted"/>
<dbReference type="RefSeq" id="WP_124759573.1">
    <property type="nucleotide sequence ID" value="NZ_QTPM01000012.1"/>
</dbReference>
<evidence type="ECO:0000313" key="4">
    <source>
        <dbReference type="Proteomes" id="UP000281098"/>
    </source>
</evidence>
<feature type="transmembrane region" description="Helical" evidence="1">
    <location>
        <begin position="195"/>
        <end position="214"/>
    </location>
</feature>
<feature type="transmembrane region" description="Helical" evidence="1">
    <location>
        <begin position="101"/>
        <end position="122"/>
    </location>
</feature>
<evidence type="ECO:0000259" key="2">
    <source>
        <dbReference type="Pfam" id="PF02517"/>
    </source>
</evidence>
<name>A0ABX9YQG6_9BURK</name>
<dbReference type="InterPro" id="IPR003675">
    <property type="entry name" value="Rce1/LyrA-like_dom"/>
</dbReference>
<keyword evidence="4" id="KW-1185">Reference proteome</keyword>
<accession>A0ABX9YQG6</accession>
<keyword evidence="3" id="KW-0482">Metalloprotease</keyword>
<sequence>MASASTESNFPGRPGTYEFAKNWRWIALFLGPAVYGVYRFIENVIIPVVVVSLDLQSVYASYVILFRYVPALVFLAVMFYVHRRVFFPDIKVVGTIRRRDVVVGVAAITLVYLADNALGWLMHQPREVIMAGLFQSKTFFQIAVMIGSLLVFPPIVEELAFRHFLLSALPFRANWGIATLAVCATALYFAHVHDYQYWTTSLTMFLVGVVFAIARIRSNGMVLSIVLHAYAIALGLAMDQLMVRIA</sequence>
<feature type="transmembrane region" description="Helical" evidence="1">
    <location>
        <begin position="61"/>
        <end position="81"/>
    </location>
</feature>
<gene>
    <name evidence="3" type="ORF">DF017_12250</name>
</gene>
<keyword evidence="1" id="KW-1133">Transmembrane helix</keyword>
<keyword evidence="1" id="KW-0812">Transmembrane</keyword>
<keyword evidence="3" id="KW-0645">Protease</keyword>
<dbReference type="Proteomes" id="UP000281098">
    <property type="component" value="Unassembled WGS sequence"/>
</dbReference>
<dbReference type="GO" id="GO:0008237">
    <property type="term" value="F:metallopeptidase activity"/>
    <property type="evidence" value="ECO:0007669"/>
    <property type="project" value="UniProtKB-KW"/>
</dbReference>
<feature type="transmembrane region" description="Helical" evidence="1">
    <location>
        <begin position="221"/>
        <end position="238"/>
    </location>
</feature>
<organism evidence="3 4">
    <name type="scientific">Burkholderia stagnalis</name>
    <dbReference type="NCBI Taxonomy" id="1503054"/>
    <lineage>
        <taxon>Bacteria</taxon>
        <taxon>Pseudomonadati</taxon>
        <taxon>Pseudomonadota</taxon>
        <taxon>Betaproteobacteria</taxon>
        <taxon>Burkholderiales</taxon>
        <taxon>Burkholderiaceae</taxon>
        <taxon>Burkholderia</taxon>
        <taxon>Burkholderia cepacia complex</taxon>
    </lineage>
</organism>
<keyword evidence="1" id="KW-0472">Membrane</keyword>
<keyword evidence="3" id="KW-0378">Hydrolase</keyword>
<evidence type="ECO:0000313" key="3">
    <source>
        <dbReference type="EMBL" id="RQY93802.1"/>
    </source>
</evidence>
<dbReference type="Pfam" id="PF02517">
    <property type="entry name" value="Rce1-like"/>
    <property type="match status" value="1"/>
</dbReference>
<comment type="caution">
    <text evidence="3">The sequence shown here is derived from an EMBL/GenBank/DDBJ whole genome shotgun (WGS) entry which is preliminary data.</text>
</comment>
<feature type="domain" description="CAAX prenyl protease 2/Lysostaphin resistance protein A-like" evidence="2">
    <location>
        <begin position="142"/>
        <end position="230"/>
    </location>
</feature>
<protein>
    <submittedName>
        <fullName evidence="3">CPBP family intramembrane metalloprotease</fullName>
    </submittedName>
</protein>
<feature type="transmembrane region" description="Helical" evidence="1">
    <location>
        <begin position="128"/>
        <end position="152"/>
    </location>
</feature>
<feature type="transmembrane region" description="Helical" evidence="1">
    <location>
        <begin position="164"/>
        <end position="189"/>
    </location>
</feature>
<reference evidence="3 4" key="1">
    <citation type="submission" date="2018-08" db="EMBL/GenBank/DDBJ databases">
        <title>Comparative analysis of Burkholderia isolates from Puerto Rico.</title>
        <authorList>
            <person name="Hall C."/>
            <person name="Sahl J."/>
            <person name="Wagner D."/>
        </authorList>
    </citation>
    <scope>NUCLEOTIDE SEQUENCE [LARGE SCALE GENOMIC DNA]</scope>
    <source>
        <strain evidence="3 4">Bp8966</strain>
    </source>
</reference>
<dbReference type="EMBL" id="QTPM01000012">
    <property type="protein sequence ID" value="RQY93802.1"/>
    <property type="molecule type" value="Genomic_DNA"/>
</dbReference>